<evidence type="ECO:0000313" key="4">
    <source>
        <dbReference type="Proteomes" id="UP000192445"/>
    </source>
</evidence>
<feature type="compositionally biased region" description="Basic and acidic residues" evidence="1">
    <location>
        <begin position="48"/>
        <end position="70"/>
    </location>
</feature>
<feature type="signal peptide" evidence="2">
    <location>
        <begin position="1"/>
        <end position="25"/>
    </location>
</feature>
<dbReference type="STRING" id="1935.B1H20_18770"/>
<reference evidence="3 4" key="1">
    <citation type="submission" date="2017-03" db="EMBL/GenBank/DDBJ databases">
        <title>Complete Genome Sequence of a natural compounds producer, Streptomyces violaceus S21.</title>
        <authorList>
            <person name="Zhong C."/>
            <person name="Zhao Z."/>
            <person name="Fu J."/>
            <person name="Zong G."/>
            <person name="Qin R."/>
            <person name="Cao G."/>
        </authorList>
    </citation>
    <scope>NUCLEOTIDE SEQUENCE [LARGE SCALE GENOMIC DNA]</scope>
    <source>
        <strain evidence="3 4">S21</strain>
    </source>
</reference>
<proteinExistence type="predicted"/>
<sequence>MRRVKRALPLVAAVLALGVPLSGCGSESGARGGDDVSAGASSEVGSGRQEEQGQEKEKGKGKDQEMDMQEAAERADAMLDAVLKGIDPDVRWAHGPTTTRACGVTRRRAVMTVVSPERRQTFLDRAETFWRKNDYRIKAVNKDDKFPAVYAVTRSGFGVSVSFRGKGQAFLEADTPCVKESKVAAPASEPNGPAYEGVYPLPRPDVRSDFWSGEGEGEGEGE</sequence>
<organism evidence="3 4">
    <name type="scientific">Streptomyces violaceoruber</name>
    <dbReference type="NCBI Taxonomy" id="1935"/>
    <lineage>
        <taxon>Bacteria</taxon>
        <taxon>Bacillati</taxon>
        <taxon>Actinomycetota</taxon>
        <taxon>Actinomycetes</taxon>
        <taxon>Kitasatosporales</taxon>
        <taxon>Streptomycetaceae</taxon>
        <taxon>Streptomyces</taxon>
        <taxon>Streptomyces violaceoruber group</taxon>
    </lineage>
</organism>
<protein>
    <recommendedName>
        <fullName evidence="5">Lipoprotein</fullName>
    </recommendedName>
</protein>
<evidence type="ECO:0000313" key="3">
    <source>
        <dbReference type="EMBL" id="ARF63185.1"/>
    </source>
</evidence>
<evidence type="ECO:0000256" key="1">
    <source>
        <dbReference type="SAM" id="MobiDB-lite"/>
    </source>
</evidence>
<feature type="chain" id="PRO_5039552007" description="Lipoprotein" evidence="2">
    <location>
        <begin position="26"/>
        <end position="222"/>
    </location>
</feature>
<dbReference type="AlphaFoldDB" id="A0A1V0UD60"/>
<dbReference type="OrthoDB" id="3867807at2"/>
<gene>
    <name evidence="3" type="ORF">B1H20_18770</name>
</gene>
<keyword evidence="2" id="KW-0732">Signal</keyword>
<dbReference type="EMBL" id="CP020570">
    <property type="protein sequence ID" value="ARF63185.1"/>
    <property type="molecule type" value="Genomic_DNA"/>
</dbReference>
<evidence type="ECO:0000256" key="2">
    <source>
        <dbReference type="SAM" id="SignalP"/>
    </source>
</evidence>
<feature type="region of interest" description="Disordered" evidence="1">
    <location>
        <begin position="182"/>
        <end position="222"/>
    </location>
</feature>
<dbReference type="Proteomes" id="UP000192445">
    <property type="component" value="Chromosome"/>
</dbReference>
<accession>A0A1V0UD60</accession>
<name>A0A1V0UD60_STRVN</name>
<dbReference type="RefSeq" id="WP_030297141.1">
    <property type="nucleotide sequence ID" value="NZ_CP020570.1"/>
</dbReference>
<feature type="region of interest" description="Disordered" evidence="1">
    <location>
        <begin position="23"/>
        <end position="70"/>
    </location>
</feature>
<evidence type="ECO:0008006" key="5">
    <source>
        <dbReference type="Google" id="ProtNLM"/>
    </source>
</evidence>
<dbReference type="KEGG" id="svu:B1H20_18770"/>
<feature type="compositionally biased region" description="Low complexity" evidence="1">
    <location>
        <begin position="36"/>
        <end position="47"/>
    </location>
</feature>